<evidence type="ECO:0000313" key="15">
    <source>
        <dbReference type="Proteomes" id="UP000054461"/>
    </source>
</evidence>
<name>A0A0D6HQB0_SALTM</name>
<dbReference type="Proteomes" id="UP000885258">
    <property type="component" value="Unassembled WGS sequence"/>
</dbReference>
<evidence type="ECO:0000313" key="5">
    <source>
        <dbReference type="EMBL" id="EBY1701355.1"/>
    </source>
</evidence>
<reference evidence="10" key="3">
    <citation type="journal article" date="2018" name="Genome Biol.">
        <title>SKESA: strategic k-mer extension for scrupulous assemblies.</title>
        <authorList>
            <person name="Souvorov A."/>
            <person name="Agarwala R."/>
            <person name="Lipman D.J."/>
        </authorList>
    </citation>
    <scope>NUCLEOTIDE SEQUENCE</scope>
    <source>
        <strain evidence="10">R12</strain>
    </source>
</reference>
<gene>
    <name evidence="12" type="ORF">AU613_13695</name>
    <name evidence="9" type="ORF">B1P38_04595</name>
    <name evidence="7" type="ORF">CE70_13200</name>
    <name evidence="11" type="ORF">DD95_16420</name>
    <name evidence="2" type="ORF">DMO92_10555</name>
    <name evidence="3" type="ORF">DPF41_01255</name>
    <name evidence="4" type="ORF">DPS76_03045</name>
    <name evidence="13" type="ORF">DRM14_08445</name>
    <name evidence="5" type="ORF">DU071_05200</name>
    <name evidence="8" type="ORF">E0935_03110</name>
    <name evidence="6" type="ORF">EER35_05130</name>
    <name evidence="10" type="ORF">GYI58_05420</name>
    <name evidence="1" type="ORF">SE14_04661</name>
</gene>
<evidence type="ECO:0000313" key="9">
    <source>
        <dbReference type="EMBL" id="ECU8352891.1"/>
    </source>
</evidence>
<dbReference type="EMBL" id="AAIGQE010000008">
    <property type="protein sequence ID" value="ECE0296112.1"/>
    <property type="molecule type" value="Genomic_DNA"/>
</dbReference>
<proteinExistence type="predicted"/>
<accession>A0A0F7JCN0</accession>
<dbReference type="EMBL" id="AAIKGB010000003">
    <property type="protein sequence ID" value="ECF1542241.1"/>
    <property type="molecule type" value="Genomic_DNA"/>
</dbReference>
<dbReference type="EMBL" id="CP011428">
    <property type="protein sequence ID" value="AKH10006.1"/>
    <property type="molecule type" value="Genomic_DNA"/>
</dbReference>
<dbReference type="Proteomes" id="UP000839616">
    <property type="component" value="Unassembled WGS sequence"/>
</dbReference>
<dbReference type="EMBL" id="RSUA01000024">
    <property type="protein sequence ID" value="MIT49918.1"/>
    <property type="molecule type" value="Genomic_DNA"/>
</dbReference>
<evidence type="ECO:0000313" key="8">
    <source>
        <dbReference type="EMBL" id="ECF1542241.1"/>
    </source>
</evidence>
<accession>A0A0D6HQB0</accession>
<evidence type="ECO:0000313" key="14">
    <source>
        <dbReference type="Proteomes" id="UP000034636"/>
    </source>
</evidence>
<reference evidence="9" key="6">
    <citation type="submission" date="2018-08" db="EMBL/GenBank/DDBJ databases">
        <authorList>
            <consortium name="PulseNet: The National Subtyping Network for Foodborne Disease Surveillance"/>
            <person name="Tarr C.L."/>
            <person name="Trees E."/>
            <person name="Katz L.S."/>
            <person name="Carleton-Romer H.A."/>
            <person name="Stroika S."/>
            <person name="Kucerova Z."/>
            <person name="Roache K.F."/>
            <person name="Sabol A.L."/>
            <person name="Besser J."/>
            <person name="Gerner-Smidt P."/>
        </authorList>
    </citation>
    <scope>NUCLEOTIDE SEQUENCE [LARGE SCALE GENOMIC DNA]</scope>
    <source>
        <strain evidence="9">PNUSAS008736</strain>
    </source>
</reference>
<dbReference type="Proteomes" id="UP000338496">
    <property type="component" value="Unassembled WGS sequence"/>
</dbReference>
<evidence type="ECO:0000313" key="7">
    <source>
        <dbReference type="EMBL" id="ECE0296112.1"/>
    </source>
</evidence>
<dbReference type="Proteomes" id="UP000885385">
    <property type="component" value="Unassembled WGS sequence"/>
</dbReference>
<reference evidence="2" key="4">
    <citation type="submission" date="2018-06" db="EMBL/GenBank/DDBJ databases">
        <authorList>
            <person name="Ashton P.M."/>
            <person name="Dallman T."/>
            <person name="Nair S."/>
            <person name="De Pinna E."/>
            <person name="Peters T."/>
            <person name="Grant K."/>
        </authorList>
    </citation>
    <scope>NUCLEOTIDE SEQUENCE [LARGE SCALE GENOMIC DNA]</scope>
    <source>
        <strain evidence="3">231108</strain>
        <strain evidence="8">265852</strain>
        <strain evidence="12">29290</strain>
        <strain evidence="5">356083</strain>
        <strain evidence="4">422529</strain>
        <strain evidence="13">425567</strain>
        <strain evidence="2">488670</strain>
        <strain evidence="6">632340</strain>
    </source>
</reference>
<accession>A0A0H3TJR7</accession>
<dbReference type="Proteomes" id="UP000839905">
    <property type="component" value="Unassembled WGS sequence"/>
</dbReference>
<reference evidence="7 16" key="5">
    <citation type="submission" date="2018-07" db="EMBL/GenBank/DDBJ databases">
        <authorList>
            <consortium name="GenomeTrakr network: Whole genome sequencing for foodborne pathogen traceback"/>
        </authorList>
    </citation>
    <scope>NUCLEOTIDE SEQUENCE [LARGE SCALE GENOMIC DNA]</scope>
    <source>
        <strain evidence="7 16">VA_WGS-00080</strain>
    </source>
</reference>
<dbReference type="Proteomes" id="UP000839909">
    <property type="component" value="Unassembled WGS sequence"/>
</dbReference>
<dbReference type="PATRIC" id="fig|59201.125.peg.2161"/>
<protein>
    <submittedName>
        <fullName evidence="9">Uncharacterized protein</fullName>
    </submittedName>
</protein>
<reference evidence="11 15" key="1">
    <citation type="submission" date="2014-09" db="EMBL/GenBank/DDBJ databases">
        <title>Salmonella Genotype and Phenotype Association.</title>
        <authorList>
            <person name="Chen Y."/>
            <person name="Folster J."/>
            <person name="Ayers S."/>
            <person name="Kabera C."/>
            <person name="Li C."/>
            <person name="Mukherjee S."/>
            <person name="Lam C."/>
            <person name="Zhao S."/>
            <person name="McDermott P."/>
        </authorList>
    </citation>
    <scope>NUCLEOTIDE SEQUENCE [LARGE SCALE GENOMIC DNA]</scope>
    <source>
        <strain evidence="11 15">CVM N32045</strain>
    </source>
</reference>
<dbReference type="EMBL" id="AAHIDF010000001">
    <property type="protein sequence ID" value="EBW3626744.1"/>
    <property type="molecule type" value="Genomic_DNA"/>
</dbReference>
<dbReference type="EMBL" id="JYVU01000040">
    <property type="protein sequence ID" value="KTZ10044.1"/>
    <property type="molecule type" value="Genomic_DNA"/>
</dbReference>
<reference evidence="1 14" key="2">
    <citation type="journal article" date="2015" name="Genome Announc.">
        <title>Complete Genome Sequencing of a Multidrug-Resistant and Human-Invasive Salmonella enterica Serovar Typhimurium Strain of the Emerging Sequence Type 213 Genotype.</title>
        <authorList>
            <person name="Calva E."/>
            <person name="Silva C."/>
            <person name="Zaidi M.B."/>
            <person name="Sanchez-Flores A."/>
            <person name="Estrada K."/>
            <person name="Silva G.G."/>
            <person name="Soto-Jimenez L.M."/>
            <person name="Wiesner M."/>
            <person name="Fernandez-Mora M."/>
            <person name="Edwards R.A."/>
            <person name="Vinuesa P."/>
        </authorList>
    </citation>
    <scope>NUCLEOTIDE SEQUENCE [LARGE SCALE GENOMIC DNA]</scope>
    <source>
        <strain evidence="1 14">YU39</strain>
    </source>
</reference>
<evidence type="ECO:0000313" key="1">
    <source>
        <dbReference type="EMBL" id="AKH10006.1"/>
    </source>
</evidence>
<dbReference type="EMBL" id="AAHDPU010000007">
    <property type="protein sequence ID" value="EBU9272497.1"/>
    <property type="molecule type" value="Genomic_DNA"/>
</dbReference>
<evidence type="ECO:0000313" key="12">
    <source>
        <dbReference type="EMBL" id="MIT49918.1"/>
    </source>
</evidence>
<sequence>MTGRCPQPGGIANVERQKMTFINHETFICYCELALFVPHTATGGTLLVYYTDYFKDMRLLFFNTERQMIFQYCFNVSRRAECAFDGKMPHIKQPATRLADRIVI</sequence>
<dbReference type="EMBL" id="DAAHLY010000004">
    <property type="protein sequence ID" value="HAB6553881.1"/>
    <property type="molecule type" value="Genomic_DNA"/>
</dbReference>
<evidence type="ECO:0000313" key="4">
    <source>
        <dbReference type="EMBL" id="EBW5461439.1"/>
    </source>
</evidence>
<dbReference type="Proteomes" id="UP000839914">
    <property type="component" value="Unassembled WGS sequence"/>
</dbReference>
<dbReference type="AlphaFoldDB" id="A0A0D6HQB0"/>
<dbReference type="EMBL" id="AAHRYM010000004">
    <property type="protein sequence ID" value="EBZ6920375.1"/>
    <property type="molecule type" value="Genomic_DNA"/>
</dbReference>
<organism evidence="9">
    <name type="scientific">Salmonella typhimurium</name>
    <dbReference type="NCBI Taxonomy" id="90371"/>
    <lineage>
        <taxon>Bacteria</taxon>
        <taxon>Pseudomonadati</taxon>
        <taxon>Pseudomonadota</taxon>
        <taxon>Gammaproteobacteria</taxon>
        <taxon>Enterobacterales</taxon>
        <taxon>Enterobacteriaceae</taxon>
        <taxon>Salmonella</taxon>
    </lineage>
</organism>
<evidence type="ECO:0000313" key="3">
    <source>
        <dbReference type="EMBL" id="EBW3626744.1"/>
    </source>
</evidence>
<dbReference type="EMBL" id="AAHNIA010000006">
    <property type="protein sequence ID" value="EBY1701355.1"/>
    <property type="molecule type" value="Genomic_DNA"/>
</dbReference>
<evidence type="ECO:0000313" key="10">
    <source>
        <dbReference type="EMBL" id="HAB6553881.1"/>
    </source>
</evidence>
<dbReference type="Proteomes" id="UP000054461">
    <property type="component" value="Unassembled WGS sequence"/>
</dbReference>
<reference evidence="10" key="7">
    <citation type="submission" date="2019-01" db="EMBL/GenBank/DDBJ databases">
        <authorList>
            <consortium name="NCBI Pathogen Detection Project"/>
        </authorList>
    </citation>
    <scope>NUCLEOTIDE SEQUENCE</scope>
    <source>
        <strain evidence="10">R12</strain>
    </source>
</reference>
<dbReference type="EMBL" id="RVDJ01000006">
    <property type="protein sequence ID" value="MLP85350.1"/>
    <property type="molecule type" value="Genomic_DNA"/>
</dbReference>
<dbReference type="EMBL" id="AAHIPE010000002">
    <property type="protein sequence ID" value="EBW5461439.1"/>
    <property type="molecule type" value="Genomic_DNA"/>
</dbReference>
<evidence type="ECO:0000313" key="6">
    <source>
        <dbReference type="EMBL" id="EBZ6920375.1"/>
    </source>
</evidence>
<evidence type="ECO:0000313" key="2">
    <source>
        <dbReference type="EMBL" id="EBU9272497.1"/>
    </source>
</evidence>
<dbReference type="EMBL" id="AAKRET010000003">
    <property type="protein sequence ID" value="ECU8352891.1"/>
    <property type="molecule type" value="Genomic_DNA"/>
</dbReference>
<dbReference type="Proteomes" id="UP000839907">
    <property type="component" value="Unassembled WGS sequence"/>
</dbReference>
<dbReference type="Proteomes" id="UP000839595">
    <property type="component" value="Unassembled WGS sequence"/>
</dbReference>
<evidence type="ECO:0000313" key="11">
    <source>
        <dbReference type="EMBL" id="KTZ10044.1"/>
    </source>
</evidence>
<dbReference type="Proteomes" id="UP000034636">
    <property type="component" value="Chromosome"/>
</dbReference>
<evidence type="ECO:0000313" key="13">
    <source>
        <dbReference type="EMBL" id="MLP85350.1"/>
    </source>
</evidence>
<evidence type="ECO:0000313" key="16">
    <source>
        <dbReference type="Proteomes" id="UP000338496"/>
    </source>
</evidence>
<dbReference type="Proteomes" id="UP000839911">
    <property type="component" value="Unassembled WGS sequence"/>
</dbReference>